<dbReference type="Proteomes" id="UP001500571">
    <property type="component" value="Unassembled WGS sequence"/>
</dbReference>
<gene>
    <name evidence="3" type="ORF">GCM10009798_02520</name>
</gene>
<name>A0ABN2Q8F4_9ACTN</name>
<feature type="compositionally biased region" description="Low complexity" evidence="1">
    <location>
        <begin position="65"/>
        <end position="77"/>
    </location>
</feature>
<comment type="caution">
    <text evidence="3">The sequence shown here is derived from an EMBL/GenBank/DDBJ whole genome shotgun (WGS) entry which is preliminary data.</text>
</comment>
<dbReference type="EMBL" id="BAAAPB010000001">
    <property type="protein sequence ID" value="GAA1946982.1"/>
    <property type="molecule type" value="Genomic_DNA"/>
</dbReference>
<reference evidence="3 4" key="1">
    <citation type="journal article" date="2019" name="Int. J. Syst. Evol. Microbiol.">
        <title>The Global Catalogue of Microorganisms (GCM) 10K type strain sequencing project: providing services to taxonomists for standard genome sequencing and annotation.</title>
        <authorList>
            <consortium name="The Broad Institute Genomics Platform"/>
            <consortium name="The Broad Institute Genome Sequencing Center for Infectious Disease"/>
            <person name="Wu L."/>
            <person name="Ma J."/>
        </authorList>
    </citation>
    <scope>NUCLEOTIDE SEQUENCE [LARGE SCALE GENOMIC DNA]</scope>
    <source>
        <strain evidence="3 4">JCM 15309</strain>
    </source>
</reference>
<keyword evidence="4" id="KW-1185">Reference proteome</keyword>
<evidence type="ECO:0000313" key="4">
    <source>
        <dbReference type="Proteomes" id="UP001500571"/>
    </source>
</evidence>
<feature type="region of interest" description="Disordered" evidence="1">
    <location>
        <begin position="51"/>
        <end position="89"/>
    </location>
</feature>
<feature type="transmembrane region" description="Helical" evidence="2">
    <location>
        <begin position="12"/>
        <end position="35"/>
    </location>
</feature>
<keyword evidence="2" id="KW-0812">Transmembrane</keyword>
<evidence type="ECO:0000256" key="1">
    <source>
        <dbReference type="SAM" id="MobiDB-lite"/>
    </source>
</evidence>
<organism evidence="3 4">
    <name type="scientific">Nocardioides panacihumi</name>
    <dbReference type="NCBI Taxonomy" id="400774"/>
    <lineage>
        <taxon>Bacteria</taxon>
        <taxon>Bacillati</taxon>
        <taxon>Actinomycetota</taxon>
        <taxon>Actinomycetes</taxon>
        <taxon>Propionibacteriales</taxon>
        <taxon>Nocardioidaceae</taxon>
        <taxon>Nocardioides</taxon>
    </lineage>
</organism>
<dbReference type="RefSeq" id="WP_344041591.1">
    <property type="nucleotide sequence ID" value="NZ_BAAAPB010000001.1"/>
</dbReference>
<keyword evidence="2" id="KW-0472">Membrane</keyword>
<proteinExistence type="predicted"/>
<accession>A0ABN2Q8F4</accession>
<evidence type="ECO:0000256" key="2">
    <source>
        <dbReference type="SAM" id="Phobius"/>
    </source>
</evidence>
<evidence type="ECO:0000313" key="3">
    <source>
        <dbReference type="EMBL" id="GAA1946982.1"/>
    </source>
</evidence>
<protein>
    <submittedName>
        <fullName evidence="3">Uncharacterized protein</fullName>
    </submittedName>
</protein>
<keyword evidence="2" id="KW-1133">Transmembrane helix</keyword>
<sequence>MASDEKHPIAAGFVALVGVGLAVGLLLGVFTLVVARVAGLGGDDGSTAANAGPSLYLPSPVPTESASGQPDSAASQPAAPPPSTKAAPAKRITLQAGEAAVAAMQRIDLSGVYTGGEGAVLQVQRIGDGGTWEDFPVTAAVSGQTFSTFVQTGRAGVQKFRVRDSDSRLVSNVVSVTVR</sequence>